<name>Q0B0J3_SYNWW</name>
<protein>
    <submittedName>
        <fullName evidence="1">Uncharacterized protein</fullName>
    </submittedName>
</protein>
<reference evidence="2" key="1">
    <citation type="journal article" date="2010" name="Environ. Microbiol.">
        <title>The genome of Syntrophomonas wolfei: new insights into syntrophic metabolism and biohydrogen production.</title>
        <authorList>
            <person name="Sieber J.R."/>
            <person name="Sims D.R."/>
            <person name="Han C."/>
            <person name="Kim E."/>
            <person name="Lykidis A."/>
            <person name="Lapidus A.L."/>
            <person name="McDonnald E."/>
            <person name="Rohlin L."/>
            <person name="Culley D.E."/>
            <person name="Gunsalus R."/>
            <person name="McInerney M.J."/>
        </authorList>
    </citation>
    <scope>NUCLEOTIDE SEQUENCE [LARGE SCALE GENOMIC DNA]</scope>
    <source>
        <strain evidence="2">DSM 2245B / Goettingen</strain>
    </source>
</reference>
<gene>
    <name evidence="1" type="ordered locus">Swol_0159</name>
</gene>
<dbReference type="KEGG" id="swo:Swol_0159"/>
<dbReference type="STRING" id="335541.Swol_0159"/>
<dbReference type="RefSeq" id="WP_011639622.1">
    <property type="nucleotide sequence ID" value="NC_008346.1"/>
</dbReference>
<organism evidence="1 2">
    <name type="scientific">Syntrophomonas wolfei subsp. wolfei (strain DSM 2245B / Goettingen)</name>
    <dbReference type="NCBI Taxonomy" id="335541"/>
    <lineage>
        <taxon>Bacteria</taxon>
        <taxon>Bacillati</taxon>
        <taxon>Bacillota</taxon>
        <taxon>Clostridia</taxon>
        <taxon>Eubacteriales</taxon>
        <taxon>Syntrophomonadaceae</taxon>
        <taxon>Syntrophomonas</taxon>
    </lineage>
</organism>
<dbReference type="OrthoDB" id="5507947at2"/>
<sequence>MPIQFTEKWDQYGLMAELALKLEGVSPQFGKTVLQKLVYILQEIYRVPCGYDYILYNYGPYSEALADDLSFFASMDGVKVEWNRRLGYEIKKAERTSHFRERGKDFLTQHASQIDEVIKEFGSMNAKELELRSTILYVSKEEPLDKSDLLDRVKDIKPHFTVGEIDNAYQELERWL</sequence>
<proteinExistence type="predicted"/>
<dbReference type="EMBL" id="CP000448">
    <property type="protein sequence ID" value="ABI67511.1"/>
    <property type="molecule type" value="Genomic_DNA"/>
</dbReference>
<evidence type="ECO:0000313" key="1">
    <source>
        <dbReference type="EMBL" id="ABI67511.1"/>
    </source>
</evidence>
<dbReference type="Proteomes" id="UP000001968">
    <property type="component" value="Chromosome"/>
</dbReference>
<dbReference type="HOGENOM" id="CLU_122294_0_0_9"/>
<accession>Q0B0J3</accession>
<evidence type="ECO:0000313" key="2">
    <source>
        <dbReference type="Proteomes" id="UP000001968"/>
    </source>
</evidence>
<keyword evidence="2" id="KW-1185">Reference proteome</keyword>
<dbReference type="AlphaFoldDB" id="Q0B0J3"/>
<dbReference type="eggNOG" id="COG3465">
    <property type="taxonomic scope" value="Bacteria"/>
</dbReference>